<evidence type="ECO:0000256" key="3">
    <source>
        <dbReference type="ARBA" id="ARBA00032040"/>
    </source>
</evidence>
<keyword evidence="2" id="KW-0472">Membrane</keyword>
<organism evidence="5 6">
    <name type="scientific">Alphaentomopoxvirus acuprea</name>
    <dbReference type="NCBI Taxonomy" id="62099"/>
    <lineage>
        <taxon>Viruses</taxon>
        <taxon>Varidnaviria</taxon>
        <taxon>Bamfordvirae</taxon>
        <taxon>Nucleocytoviricota</taxon>
        <taxon>Pokkesviricetes</taxon>
        <taxon>Chitovirales</taxon>
        <taxon>Poxviridae</taxon>
        <taxon>Entomopoxvirinae</taxon>
        <taxon>Alphaentomopoxvirus</taxon>
    </lineage>
</organism>
<dbReference type="Pfam" id="PF03340">
    <property type="entry name" value="Pox_Rif"/>
    <property type="match status" value="1"/>
</dbReference>
<evidence type="ECO:0000313" key="5">
    <source>
        <dbReference type="EMBL" id="BAO49553.1"/>
    </source>
</evidence>
<dbReference type="GO" id="GO:0016020">
    <property type="term" value="C:membrane"/>
    <property type="evidence" value="ECO:0007669"/>
    <property type="project" value="UniProtKB-SubCell"/>
</dbReference>
<proteinExistence type="predicted"/>
<sequence length="566" mass="66883">MQRSLINYNKINSNRSNIYVTETRDGNYNIPQEFNCPCSIENDYYICKITDNKLEGCNNFGLTITLPEIKGIGTVRYQTNFVYKLIEEFIIETIDNDTNIILKKTGLEFLFDFIKQEHNYINIIGNNQNYCIFKTGKFSDDIIFNTCEIYIPLITIFDNSSMNPRTCLRLYPETKLQIRIKFRPFKDILIYDIKYRKNSLKNIQDVDLQPYIKFLGYNTCSDEFRNRYIEELVTSTHQSNKKNYYTPEFSSITNILWYTKSDIFNNKQFISYPNYPETEESFIDSYVNRILEDLIIVDCNLDFIKKRQFSETCKFLKLKSYDEISFDVNNVCIINITNIPEGYDVYYHTNILSFNRRNSTNEYNISKKFKYILGEYLLDEDRIIFRDIKHNITIHDVSIPIEIWNAEENTSTKDLRSKKSKQKDIIINDPYIFGLDLLSKESGIFTRSLKSSSNETICDVNSDTVNLAYYFNCDNLYPITTITNSSYPSIFLYRFNIHNILFAEPSRLLADIEKNFRCVNITIDWKEFPDMDPRSLFPKKLIICITPIKKIIYDNNIITTQILDAK</sequence>
<comment type="subcellular location">
    <subcellularLocation>
        <location evidence="1">Membrane</location>
        <topology evidence="1">Peripheral membrane protein</topology>
    </subcellularLocation>
</comment>
<evidence type="ECO:0000256" key="4">
    <source>
        <dbReference type="ARBA" id="ARBA00032479"/>
    </source>
</evidence>
<dbReference type="EMBL" id="AP013055">
    <property type="protein sequence ID" value="BAO49553.1"/>
    <property type="molecule type" value="Genomic_DNA"/>
</dbReference>
<name>W6JIX4_9POXV</name>
<protein>
    <recommendedName>
        <fullName evidence="4">62 kDa protein</fullName>
    </recommendedName>
    <alternativeName>
        <fullName evidence="3">Rifampicin resistance protein</fullName>
    </alternativeName>
</protein>
<evidence type="ECO:0000256" key="1">
    <source>
        <dbReference type="ARBA" id="ARBA00004170"/>
    </source>
</evidence>
<accession>W6JIX4</accession>
<dbReference type="KEGG" id="vg:18263622"/>
<dbReference type="RefSeq" id="YP_009001666.1">
    <property type="nucleotide sequence ID" value="NC_023426.1"/>
</dbReference>
<dbReference type="InterPro" id="IPR005008">
    <property type="entry name" value="Poxvirus_Rif-R"/>
</dbReference>
<reference evidence="5 6" key="1">
    <citation type="journal article" date="2014" name="Virology">
        <title>The complete genome sequence of the Alphaentomopoxvirus Anomala cuprea entomopoxvirus, including its terminal hairpin loop sequences, suggests a potentially unique mode of apoptosis inhibition and mode of DNA replication.</title>
        <authorList>
            <person name="Mitsuhashi W."/>
            <person name="Miyamoto K."/>
            <person name="Wada S."/>
        </authorList>
    </citation>
    <scope>NUCLEOTIDE SEQUENCE [LARGE SCALE GENOMIC DNA]</scope>
    <source>
        <strain evidence="5">CV6M</strain>
    </source>
</reference>
<dbReference type="GeneID" id="18263622"/>
<evidence type="ECO:0000313" key="6">
    <source>
        <dbReference type="Proteomes" id="UP000174145"/>
    </source>
</evidence>
<dbReference type="Proteomes" id="UP000174145">
    <property type="component" value="Segment"/>
</dbReference>
<keyword evidence="6" id="KW-1185">Reference proteome</keyword>
<evidence type="ECO:0000256" key="2">
    <source>
        <dbReference type="ARBA" id="ARBA00023136"/>
    </source>
</evidence>
<dbReference type="OrthoDB" id="2466at10239"/>
<dbReference type="GO" id="GO:0046677">
    <property type="term" value="P:response to antibiotic"/>
    <property type="evidence" value="ECO:0007669"/>
    <property type="project" value="InterPro"/>
</dbReference>